<protein>
    <submittedName>
        <fullName evidence="1">Uncharacterized protein</fullName>
    </submittedName>
</protein>
<name>A0A699WT18_TANCI</name>
<feature type="non-terminal residue" evidence="1">
    <location>
        <position position="60"/>
    </location>
</feature>
<dbReference type="AlphaFoldDB" id="A0A699WT18"/>
<reference evidence="1" key="1">
    <citation type="journal article" date="2019" name="Sci. Rep.">
        <title>Draft genome of Tanacetum cinerariifolium, the natural source of mosquito coil.</title>
        <authorList>
            <person name="Yamashiro T."/>
            <person name="Shiraishi A."/>
            <person name="Satake H."/>
            <person name="Nakayama K."/>
        </authorList>
    </citation>
    <scope>NUCLEOTIDE SEQUENCE</scope>
</reference>
<evidence type="ECO:0000313" key="1">
    <source>
        <dbReference type="EMBL" id="GFD50892.1"/>
    </source>
</evidence>
<dbReference type="EMBL" id="BKCJ011763010">
    <property type="protein sequence ID" value="GFD50892.1"/>
    <property type="molecule type" value="Genomic_DNA"/>
</dbReference>
<gene>
    <name evidence="1" type="ORF">Tci_922861</name>
</gene>
<comment type="caution">
    <text evidence="1">The sequence shown here is derived from an EMBL/GenBank/DDBJ whole genome shotgun (WGS) entry which is preliminary data.</text>
</comment>
<accession>A0A699WT18</accession>
<organism evidence="1">
    <name type="scientific">Tanacetum cinerariifolium</name>
    <name type="common">Dalmatian daisy</name>
    <name type="synonym">Chrysanthemum cinerariifolium</name>
    <dbReference type="NCBI Taxonomy" id="118510"/>
    <lineage>
        <taxon>Eukaryota</taxon>
        <taxon>Viridiplantae</taxon>
        <taxon>Streptophyta</taxon>
        <taxon>Embryophyta</taxon>
        <taxon>Tracheophyta</taxon>
        <taxon>Spermatophyta</taxon>
        <taxon>Magnoliopsida</taxon>
        <taxon>eudicotyledons</taxon>
        <taxon>Gunneridae</taxon>
        <taxon>Pentapetalae</taxon>
        <taxon>asterids</taxon>
        <taxon>campanulids</taxon>
        <taxon>Asterales</taxon>
        <taxon>Asteraceae</taxon>
        <taxon>Asteroideae</taxon>
        <taxon>Anthemideae</taxon>
        <taxon>Anthemidinae</taxon>
        <taxon>Tanacetum</taxon>
    </lineage>
</organism>
<sequence>MEGHTRPTANVQTVFVDENMEISFVPATSIMDDNVVRIPPDSGIIAGSDVSDGTTEPVRR</sequence>
<proteinExistence type="predicted"/>